<organism evidence="1 2">
    <name type="scientific">Massariosphaeria phaeospora</name>
    <dbReference type="NCBI Taxonomy" id="100035"/>
    <lineage>
        <taxon>Eukaryota</taxon>
        <taxon>Fungi</taxon>
        <taxon>Dikarya</taxon>
        <taxon>Ascomycota</taxon>
        <taxon>Pezizomycotina</taxon>
        <taxon>Dothideomycetes</taxon>
        <taxon>Pleosporomycetidae</taxon>
        <taxon>Pleosporales</taxon>
        <taxon>Pleosporales incertae sedis</taxon>
        <taxon>Massariosphaeria</taxon>
    </lineage>
</organism>
<sequence length="188" mass="20414">MAVKAAPRADLNVHSALLLKCGNLEDSPTGGRRPPGGGLPPFMARRILEDHIFIVDVPSSNNSDMRNDPTTPNVAKQVDAEVENAKDVPPSFRVQRLRATRAAELIMHGGHVLAKLDQERSNMRLACKLTRSHRSIVVDSVNASRPILCELHALATGKGALHQRRQGLCVAFFVAGALRKFRCNSLAG</sequence>
<protein>
    <submittedName>
        <fullName evidence="1">Uncharacterized protein</fullName>
    </submittedName>
</protein>
<dbReference type="EMBL" id="JAADJZ010000023">
    <property type="protein sequence ID" value="KAF2867341.1"/>
    <property type="molecule type" value="Genomic_DNA"/>
</dbReference>
<evidence type="ECO:0000313" key="2">
    <source>
        <dbReference type="Proteomes" id="UP000481861"/>
    </source>
</evidence>
<dbReference type="Proteomes" id="UP000481861">
    <property type="component" value="Unassembled WGS sequence"/>
</dbReference>
<keyword evidence="2" id="KW-1185">Reference proteome</keyword>
<accession>A0A7C8M4C8</accession>
<gene>
    <name evidence="1" type="ORF">BDV95DRAFT_598037</name>
</gene>
<comment type="caution">
    <text evidence="1">The sequence shown here is derived from an EMBL/GenBank/DDBJ whole genome shotgun (WGS) entry which is preliminary data.</text>
</comment>
<name>A0A7C8M4C8_9PLEO</name>
<evidence type="ECO:0000313" key="1">
    <source>
        <dbReference type="EMBL" id="KAF2867341.1"/>
    </source>
</evidence>
<reference evidence="1 2" key="1">
    <citation type="submission" date="2020-01" db="EMBL/GenBank/DDBJ databases">
        <authorList>
            <consortium name="DOE Joint Genome Institute"/>
            <person name="Haridas S."/>
            <person name="Albert R."/>
            <person name="Binder M."/>
            <person name="Bloem J."/>
            <person name="Labutti K."/>
            <person name="Salamov A."/>
            <person name="Andreopoulos B."/>
            <person name="Baker S.E."/>
            <person name="Barry K."/>
            <person name="Bills G."/>
            <person name="Bluhm B.H."/>
            <person name="Cannon C."/>
            <person name="Castanera R."/>
            <person name="Culley D.E."/>
            <person name="Daum C."/>
            <person name="Ezra D."/>
            <person name="Gonzalez J.B."/>
            <person name="Henrissat B."/>
            <person name="Kuo A."/>
            <person name="Liang C."/>
            <person name="Lipzen A."/>
            <person name="Lutzoni F."/>
            <person name="Magnuson J."/>
            <person name="Mondo S."/>
            <person name="Nolan M."/>
            <person name="Ohm R."/>
            <person name="Pangilinan J."/>
            <person name="Park H.-J.H."/>
            <person name="Ramirez L."/>
            <person name="Alfaro M."/>
            <person name="Sun H."/>
            <person name="Tritt A."/>
            <person name="Yoshinaga Y."/>
            <person name="Zwiers L.-H.L."/>
            <person name="Turgeon B.G."/>
            <person name="Goodwin S.B."/>
            <person name="Spatafora J.W."/>
            <person name="Crous P.W."/>
            <person name="Grigoriev I.V."/>
        </authorList>
    </citation>
    <scope>NUCLEOTIDE SEQUENCE [LARGE SCALE GENOMIC DNA]</scope>
    <source>
        <strain evidence="1 2">CBS 611.86</strain>
    </source>
</reference>
<proteinExistence type="predicted"/>
<dbReference type="AlphaFoldDB" id="A0A7C8M4C8"/>